<dbReference type="Proteomes" id="UP000008068">
    <property type="component" value="Unassembled WGS sequence"/>
</dbReference>
<protein>
    <submittedName>
        <fullName evidence="1">Uncharacterized protein</fullName>
    </submittedName>
</protein>
<dbReference type="PANTHER" id="PTHR31379">
    <property type="entry name" value="F-BOX C PROTEIN-RELATED-RELATED"/>
    <property type="match status" value="1"/>
</dbReference>
<evidence type="ECO:0000313" key="2">
    <source>
        <dbReference type="Proteomes" id="UP000008068"/>
    </source>
</evidence>
<evidence type="ECO:0000313" key="1">
    <source>
        <dbReference type="EMBL" id="EGT38735.1"/>
    </source>
</evidence>
<accession>G0NWF0</accession>
<dbReference type="eggNOG" id="ENOG502TJE4">
    <property type="taxonomic scope" value="Eukaryota"/>
</dbReference>
<name>G0NWF0_CAEBE</name>
<dbReference type="EMBL" id="GL379963">
    <property type="protein sequence ID" value="EGT38735.1"/>
    <property type="molecule type" value="Genomic_DNA"/>
</dbReference>
<keyword evidence="2" id="KW-1185">Reference proteome</keyword>
<dbReference type="InParanoid" id="G0NWF0"/>
<reference evidence="2" key="1">
    <citation type="submission" date="2011-07" db="EMBL/GenBank/DDBJ databases">
        <authorList>
            <consortium name="Caenorhabditis brenneri Sequencing and Analysis Consortium"/>
            <person name="Wilson R.K."/>
        </authorList>
    </citation>
    <scope>NUCLEOTIDE SEQUENCE [LARGE SCALE GENOMIC DNA]</scope>
    <source>
        <strain evidence="2">PB2801</strain>
    </source>
</reference>
<dbReference type="Pfam" id="PF12078">
    <property type="entry name" value="DUF3557"/>
    <property type="match status" value="2"/>
</dbReference>
<organism evidence="2">
    <name type="scientific">Caenorhabditis brenneri</name>
    <name type="common">Nematode worm</name>
    <dbReference type="NCBI Taxonomy" id="135651"/>
    <lineage>
        <taxon>Eukaryota</taxon>
        <taxon>Metazoa</taxon>
        <taxon>Ecdysozoa</taxon>
        <taxon>Nematoda</taxon>
        <taxon>Chromadorea</taxon>
        <taxon>Rhabditida</taxon>
        <taxon>Rhabditina</taxon>
        <taxon>Rhabditomorpha</taxon>
        <taxon>Rhabditoidea</taxon>
        <taxon>Rhabditidae</taxon>
        <taxon>Peloderinae</taxon>
        <taxon>Caenorhabditis</taxon>
    </lineage>
</organism>
<proteinExistence type="predicted"/>
<dbReference type="InterPro" id="IPR021942">
    <property type="entry name" value="DUF3557"/>
</dbReference>
<dbReference type="HOGENOM" id="CLU_323956_0_0_1"/>
<gene>
    <name evidence="1" type="ORF">CAEBREN_09190</name>
</gene>
<sequence length="892" mass="104301">MIENQMSYPSLRILLEHLEANKRIELVQCCPSLKHVDRAVPISIRNLYLGGSQVSINSIIYTIGVIRQYPKDGPKILKAYQRCNDSNGAAYDLNQYGRLDRSANQVVNAGEIAIPTAHNPVVERNDEEEDIHMEQEKARLAQLKGLKRMKKRQLEIEKIEASLYEWNLRKENSHPPYSMYLQYTRVNADKTKIKERLEYNQKLHEAAKYMFDVLFSGRKDPIRVDCLLISASGGVLRVPESLKIKARKLATGYNFTPIMKSIWNLLVNRSFEEVSVISGTRITHIYNNQVINSAKVFRIMKTPVNGNLFQIILNSKNPHVHVSKGKITRDEYLTLFDRLRISNRPVGTAYSFGVHSKDRLKKFFEALKQRRGVRTEYLLENDCAPTKNYNAKTRYLEPWILWFQIFQTVKFIKKGVARKKEDLVCQIDEIISTKKEIGTTECMQVQSKKVVKEVLNEIQKRDGATSRREEKRGCTRFPLTYKENLYIEQVKARLAQLKRLRRMKKRQQEKERLEALLYAWNLRKENRVLRLPKNFKVKVRKLCTGLNFAPTMKSIGKLLVDRSIRDISVIGGFELRTTYNSNSIIKSADSFTIFDTPVTGNDFQVVLKNRNQKLYVSKGKIRKDEYLTLFDKMKTIKRKIGTEYSFGVHSKKLLKSFFDALKQREGVVPTRIAWKKQGDRFPFSYRARKNKESTISVFCFRNTTYDEKTRKIEPWTLRFQIMKTVKVVKKNDETKKKDVMKLIDKTIKANKVIGTCDSMEVNSKKVVREVLDEIQKRDGATFKKEEKRGCTRFPFTYSLPIDNSSKLVIFCNRNKNLNKKGTKHKPWTLWFFVEKINEMSIEDYKKFLDKIIKWRIIATYPVCINTKNHVKKLIDEFKSRDGVTVRNLRNKG</sequence>
<dbReference type="AlphaFoldDB" id="G0NWF0"/>
<dbReference type="OrthoDB" id="5911039at2759"/>
<dbReference type="PANTHER" id="PTHR31379:SF1">
    <property type="entry name" value="F-BOX C PROTEIN-RELATED"/>
    <property type="match status" value="1"/>
</dbReference>